<dbReference type="Pfam" id="PF01202">
    <property type="entry name" value="SKI"/>
    <property type="match status" value="1"/>
</dbReference>
<evidence type="ECO:0000256" key="2">
    <source>
        <dbReference type="ARBA" id="ARBA00009349"/>
    </source>
</evidence>
<name>A0A0D2IZR1_9EURO</name>
<gene>
    <name evidence="7" type="ORF">Z518_08034</name>
</gene>
<dbReference type="InterPro" id="IPR027417">
    <property type="entry name" value="P-loop_NTPase"/>
</dbReference>
<dbReference type="Gene3D" id="3.40.50.720">
    <property type="entry name" value="NAD(P)-binding Rossmann-like Domain"/>
    <property type="match status" value="1"/>
</dbReference>
<dbReference type="AlphaFoldDB" id="A0A0D2IZR1"/>
<dbReference type="Gene3D" id="3.40.50.10860">
    <property type="entry name" value="Leucine Dehydrogenase, chain A, domain 1"/>
    <property type="match status" value="1"/>
</dbReference>
<organism evidence="7 8">
    <name type="scientific">Rhinocladiella mackenziei CBS 650.93</name>
    <dbReference type="NCBI Taxonomy" id="1442369"/>
    <lineage>
        <taxon>Eukaryota</taxon>
        <taxon>Fungi</taxon>
        <taxon>Dikarya</taxon>
        <taxon>Ascomycota</taxon>
        <taxon>Pezizomycotina</taxon>
        <taxon>Eurotiomycetes</taxon>
        <taxon>Chaetothyriomycetidae</taxon>
        <taxon>Chaetothyriales</taxon>
        <taxon>Herpotrichiellaceae</taxon>
        <taxon>Rhinocladiella</taxon>
    </lineage>
</organism>
<dbReference type="SUPFAM" id="SSF53223">
    <property type="entry name" value="Aminoacid dehydrogenase-like, N-terminal domain"/>
    <property type="match status" value="1"/>
</dbReference>
<dbReference type="InterPro" id="IPR001381">
    <property type="entry name" value="DHquinase_I"/>
</dbReference>
<dbReference type="STRING" id="1442369.A0A0D2IZR1"/>
<dbReference type="CDD" id="cd00502">
    <property type="entry name" value="DHQase_I"/>
    <property type="match status" value="1"/>
</dbReference>
<dbReference type="GO" id="GO:0003855">
    <property type="term" value="F:3-dehydroquinate dehydratase activity"/>
    <property type="evidence" value="ECO:0007669"/>
    <property type="project" value="InterPro"/>
</dbReference>
<dbReference type="GO" id="GO:0003866">
    <property type="term" value="F:3-phosphoshikimate 1-carboxyvinyltransferase activity"/>
    <property type="evidence" value="ECO:0007669"/>
    <property type="project" value="TreeGrafter"/>
</dbReference>
<evidence type="ECO:0000256" key="3">
    <source>
        <dbReference type="SAM" id="MobiDB-lite"/>
    </source>
</evidence>
<dbReference type="Pfam" id="PF08501">
    <property type="entry name" value="Shikimate_dh_N"/>
    <property type="match status" value="1"/>
</dbReference>
<dbReference type="OrthoDB" id="4415835at2759"/>
<evidence type="ECO:0000313" key="7">
    <source>
        <dbReference type="EMBL" id="KIX02095.1"/>
    </source>
</evidence>
<protein>
    <submittedName>
        <fullName evidence="7">Uncharacterized protein</fullName>
    </submittedName>
</protein>
<dbReference type="InterPro" id="IPR041121">
    <property type="entry name" value="SDH_C"/>
</dbReference>
<feature type="domain" description="Shikimate dehydrogenase substrate binding N-terminal" evidence="5">
    <location>
        <begin position="531"/>
        <end position="611"/>
    </location>
</feature>
<dbReference type="PANTHER" id="PTHR21090:SF17">
    <property type="entry name" value="QUINATE REPRESSOR PROTEIN"/>
    <property type="match status" value="1"/>
</dbReference>
<dbReference type="PANTHER" id="PTHR21090">
    <property type="entry name" value="AROM/DEHYDROQUINATE SYNTHASE"/>
    <property type="match status" value="1"/>
</dbReference>
<dbReference type="InterPro" id="IPR031322">
    <property type="entry name" value="Shikimate/glucono_kinase"/>
</dbReference>
<dbReference type="Pfam" id="PF18317">
    <property type="entry name" value="SDH_C"/>
    <property type="match status" value="1"/>
</dbReference>
<feature type="compositionally biased region" description="Polar residues" evidence="3">
    <location>
        <begin position="1"/>
        <end position="11"/>
    </location>
</feature>
<feature type="domain" description="SDH C-terminal" evidence="6">
    <location>
        <begin position="816"/>
        <end position="845"/>
    </location>
</feature>
<keyword evidence="8" id="KW-1185">Reference proteome</keyword>
<sequence>MEGESGTTQPGESGFNGISRRDQLRSPTPGTSSPSRGGKAPSEQHMLDSFQQASTRQSTPNSHLRTPASEIVPIGGRVFHPDASLVLVGIRASGKRSLGFIAATALGRRFITEDHYFQTVNGLSRQDYLKIHGSEQFHKQDIETSKQMLEDNKYRCVIDCGLGSLTRSLQDYLRQYSQTNPVVFILRDMDQITKLLNLDDRSAKLLESGNSTHRKCSNFEFYNLEDESMNVPLDAETTDRGSPNYSFKLRYAQADFSSFVRFITGTPATQSFSESPFSLDGPVELRTFTHTLLLKLSDFVDGLIDFAALESASDVLEIFVDQWHSLAARSLSKMVSVARRSLGVPILLSASRQLSESSIVEAYLNVLTQGLRLGIQYLSVDLDIGDNHFSRLRAIKGHTKLIGNYVNYTPNTNGWKDPKWKDMYNKAVNVRCDMVRLRNVPTSRQENESLSWFVQELKDLPGPRLVSITYNVGPLGRSSQIMNTVLTSVTHPIMSATMKSPQDILQPQLSSRDIVKALFDSFVFDPLHFYIVGANVSGSLSPAMHNAAYAFLGLQHRYSTRNINSWTDIEELAKEDTLGGLSIVQPYKVKIVPRVESLSGHAKAIGAVNTLVPLRANAAGAVPPLQIQAQERNRAGRIVGWFGENTDFIGIMTCLNRSLSPRNVIQPRTTGLVIGAGGMARAAVYAMLQMGCKNIFVHNRTIANTIAMVRHFNDWAKPQANGHATYSSAEPVKVIEFTTDPWPESFALPTMVVSCVTHEFLDGNPGANFEMPDSWMQSPSGGVVVEMAYMTKETPLVTQMKRFRETTGRPWVIVEGIETLIEQAVAQFESMTGRKAPKRCMADAVHNALEKNTSYLVDGEEFYT</sequence>
<dbReference type="SUPFAM" id="SSF51569">
    <property type="entry name" value="Aldolase"/>
    <property type="match status" value="1"/>
</dbReference>
<dbReference type="Gene3D" id="3.20.20.70">
    <property type="entry name" value="Aldolase class I"/>
    <property type="match status" value="1"/>
</dbReference>
<accession>A0A0D2IZR1</accession>
<dbReference type="SUPFAM" id="SSF52540">
    <property type="entry name" value="P-loop containing nucleoside triphosphate hydrolases"/>
    <property type="match status" value="1"/>
</dbReference>
<dbReference type="GO" id="GO:0004764">
    <property type="term" value="F:shikimate 3-dehydrogenase (NADP+) activity"/>
    <property type="evidence" value="ECO:0007669"/>
    <property type="project" value="InterPro"/>
</dbReference>
<dbReference type="GO" id="GO:0009423">
    <property type="term" value="P:chorismate biosynthetic process"/>
    <property type="evidence" value="ECO:0007669"/>
    <property type="project" value="TreeGrafter"/>
</dbReference>
<dbReference type="RefSeq" id="XP_013269231.1">
    <property type="nucleotide sequence ID" value="XM_013413777.1"/>
</dbReference>
<dbReference type="Pfam" id="PF01488">
    <property type="entry name" value="Shikimate_DH"/>
    <property type="match status" value="1"/>
</dbReference>
<evidence type="ECO:0000313" key="8">
    <source>
        <dbReference type="Proteomes" id="UP000053617"/>
    </source>
</evidence>
<evidence type="ECO:0000259" key="4">
    <source>
        <dbReference type="Pfam" id="PF01488"/>
    </source>
</evidence>
<feature type="domain" description="Quinate/shikimate 5-dehydrogenase/glutamyl-tRNA reductase" evidence="4">
    <location>
        <begin position="672"/>
        <end position="713"/>
    </location>
</feature>
<dbReference type="InterPro" id="IPR036291">
    <property type="entry name" value="NAD(P)-bd_dom_sf"/>
</dbReference>
<dbReference type="GeneID" id="25296105"/>
<evidence type="ECO:0000259" key="6">
    <source>
        <dbReference type="Pfam" id="PF18317"/>
    </source>
</evidence>
<dbReference type="SUPFAM" id="SSF51735">
    <property type="entry name" value="NAD(P)-binding Rossmann-fold domains"/>
    <property type="match status" value="1"/>
</dbReference>
<dbReference type="HOGENOM" id="CLU_008871_0_1_1"/>
<comment type="similarity">
    <text evidence="1">In the 2nd section; belongs to the type-I 3-dehydroquinase family.</text>
</comment>
<dbReference type="InterPro" id="IPR046346">
    <property type="entry name" value="Aminoacid_DH-like_N_sf"/>
</dbReference>
<dbReference type="CDD" id="cd01065">
    <property type="entry name" value="NAD_bind_Shikimate_DH"/>
    <property type="match status" value="1"/>
</dbReference>
<evidence type="ECO:0000256" key="1">
    <source>
        <dbReference type="ARBA" id="ARBA00006477"/>
    </source>
</evidence>
<dbReference type="EMBL" id="KN847480">
    <property type="protein sequence ID" value="KIX02095.1"/>
    <property type="molecule type" value="Genomic_DNA"/>
</dbReference>
<feature type="compositionally biased region" description="Low complexity" evidence="3">
    <location>
        <begin position="25"/>
        <end position="38"/>
    </location>
</feature>
<dbReference type="Gene3D" id="3.40.50.300">
    <property type="entry name" value="P-loop containing nucleotide triphosphate hydrolases"/>
    <property type="match status" value="1"/>
</dbReference>
<feature type="region of interest" description="Disordered" evidence="3">
    <location>
        <begin position="1"/>
        <end position="44"/>
    </location>
</feature>
<dbReference type="Proteomes" id="UP000053617">
    <property type="component" value="Unassembled WGS sequence"/>
</dbReference>
<comment type="similarity">
    <text evidence="2">In the N-terminal section; belongs to the shikimate kinase family.</text>
</comment>
<dbReference type="Pfam" id="PF01487">
    <property type="entry name" value="DHquinase_I"/>
    <property type="match status" value="1"/>
</dbReference>
<dbReference type="FunFam" id="3.40.50.720:FF:000386">
    <property type="entry name" value="Quinate repressor protein"/>
    <property type="match status" value="1"/>
</dbReference>
<dbReference type="InterPro" id="IPR006151">
    <property type="entry name" value="Shikm_DH/Glu-tRNA_Rdtase"/>
</dbReference>
<reference evidence="7 8" key="1">
    <citation type="submission" date="2015-01" db="EMBL/GenBank/DDBJ databases">
        <title>The Genome Sequence of Rhinocladiella mackenzie CBS 650.93.</title>
        <authorList>
            <consortium name="The Broad Institute Genomics Platform"/>
            <person name="Cuomo C."/>
            <person name="de Hoog S."/>
            <person name="Gorbushina A."/>
            <person name="Stielow B."/>
            <person name="Teixiera M."/>
            <person name="Abouelleil A."/>
            <person name="Chapman S.B."/>
            <person name="Priest M."/>
            <person name="Young S.K."/>
            <person name="Wortman J."/>
            <person name="Nusbaum C."/>
            <person name="Birren B."/>
        </authorList>
    </citation>
    <scope>NUCLEOTIDE SEQUENCE [LARGE SCALE GENOMIC DNA]</scope>
    <source>
        <strain evidence="7 8">CBS 650.93</strain>
    </source>
</reference>
<proteinExistence type="inferred from homology"/>
<dbReference type="InterPro" id="IPR013785">
    <property type="entry name" value="Aldolase_TIM"/>
</dbReference>
<dbReference type="VEuPathDB" id="FungiDB:Z518_08034"/>
<dbReference type="InterPro" id="IPR013708">
    <property type="entry name" value="Shikimate_DH-bd_N"/>
</dbReference>
<evidence type="ECO:0000259" key="5">
    <source>
        <dbReference type="Pfam" id="PF08501"/>
    </source>
</evidence>